<dbReference type="Pfam" id="PF16761">
    <property type="entry name" value="Clr2_transil"/>
    <property type="match status" value="1"/>
</dbReference>
<protein>
    <recommendedName>
        <fullName evidence="6">Cryptic loci regulator 2 N-terminal domain-containing protein</fullName>
    </recommendedName>
</protein>
<dbReference type="GO" id="GO:0033553">
    <property type="term" value="C:rDNA heterochromatin"/>
    <property type="evidence" value="ECO:0007669"/>
    <property type="project" value="TreeGrafter"/>
</dbReference>
<dbReference type="AlphaFoldDB" id="A0A3D8R6R2"/>
<dbReference type="GO" id="GO:0030466">
    <property type="term" value="P:silent mating-type cassette heterochromatin formation"/>
    <property type="evidence" value="ECO:0007669"/>
    <property type="project" value="TreeGrafter"/>
</dbReference>
<evidence type="ECO:0000313" key="4">
    <source>
        <dbReference type="EMBL" id="RDW69640.1"/>
    </source>
</evidence>
<reference evidence="4 5" key="1">
    <citation type="journal article" date="2018" name="IMA Fungus">
        <title>IMA Genome-F 9: Draft genome sequence of Annulohypoxylon stygium, Aspergillus mulundensis, Berkeleyomyces basicola (syn. Thielaviopsis basicola), Ceratocystis smalleyi, two Cercospora beticola strains, Coleophoma cylindrospora, Fusarium fracticaudum, Phialophora cf. hyalina, and Morchella septimelata.</title>
        <authorList>
            <person name="Wingfield B.D."/>
            <person name="Bills G.F."/>
            <person name="Dong Y."/>
            <person name="Huang W."/>
            <person name="Nel W.J."/>
            <person name="Swalarsk-Parry B.S."/>
            <person name="Vaghefi N."/>
            <person name="Wilken P.M."/>
            <person name="An Z."/>
            <person name="de Beer Z.W."/>
            <person name="De Vos L."/>
            <person name="Chen L."/>
            <person name="Duong T.A."/>
            <person name="Gao Y."/>
            <person name="Hammerbacher A."/>
            <person name="Kikkert J.R."/>
            <person name="Li Y."/>
            <person name="Li H."/>
            <person name="Li K."/>
            <person name="Li Q."/>
            <person name="Liu X."/>
            <person name="Ma X."/>
            <person name="Naidoo K."/>
            <person name="Pethybridge S.J."/>
            <person name="Sun J."/>
            <person name="Steenkamp E.T."/>
            <person name="van der Nest M.A."/>
            <person name="van Wyk S."/>
            <person name="Wingfield M.J."/>
            <person name="Xiong C."/>
            <person name="Yue Q."/>
            <person name="Zhang X."/>
        </authorList>
    </citation>
    <scope>NUCLEOTIDE SEQUENCE [LARGE SCALE GENOMIC DNA]</scope>
    <source>
        <strain evidence="4 5">BP6252</strain>
    </source>
</reference>
<feature type="region of interest" description="Disordered" evidence="1">
    <location>
        <begin position="167"/>
        <end position="194"/>
    </location>
</feature>
<feature type="region of interest" description="Disordered" evidence="1">
    <location>
        <begin position="212"/>
        <end position="243"/>
    </location>
</feature>
<accession>A0A3D8R6R2</accession>
<evidence type="ECO:0000259" key="3">
    <source>
        <dbReference type="Pfam" id="PF16761"/>
    </source>
</evidence>
<evidence type="ECO:0000256" key="1">
    <source>
        <dbReference type="SAM" id="MobiDB-lite"/>
    </source>
</evidence>
<feature type="domain" description="Cryptic loci regulator 2 C-terminal" evidence="2">
    <location>
        <begin position="374"/>
        <end position="492"/>
    </location>
</feature>
<dbReference type="GO" id="GO:0031934">
    <property type="term" value="C:mating-type region heterochromatin"/>
    <property type="evidence" value="ECO:0007669"/>
    <property type="project" value="TreeGrafter"/>
</dbReference>
<feature type="compositionally biased region" description="Basic and acidic residues" evidence="1">
    <location>
        <begin position="177"/>
        <end position="194"/>
    </location>
</feature>
<feature type="region of interest" description="Disordered" evidence="1">
    <location>
        <begin position="545"/>
        <end position="591"/>
    </location>
</feature>
<dbReference type="InterPro" id="IPR038986">
    <property type="entry name" value="Clr2"/>
</dbReference>
<feature type="domain" description="Cryptic loci regulator 2 N-terminal" evidence="3">
    <location>
        <begin position="83"/>
        <end position="165"/>
    </location>
</feature>
<dbReference type="Proteomes" id="UP000256645">
    <property type="component" value="Unassembled WGS sequence"/>
</dbReference>
<dbReference type="GO" id="GO:0070824">
    <property type="term" value="C:SHREC complex"/>
    <property type="evidence" value="ECO:0007669"/>
    <property type="project" value="InterPro"/>
</dbReference>
<dbReference type="EMBL" id="PDLM01000009">
    <property type="protein sequence ID" value="RDW69640.1"/>
    <property type="molecule type" value="Genomic_DNA"/>
</dbReference>
<gene>
    <name evidence="4" type="ORF">BP6252_08660</name>
</gene>
<organism evidence="4 5">
    <name type="scientific">Coleophoma cylindrospora</name>
    <dbReference type="NCBI Taxonomy" id="1849047"/>
    <lineage>
        <taxon>Eukaryota</taxon>
        <taxon>Fungi</taxon>
        <taxon>Dikarya</taxon>
        <taxon>Ascomycota</taxon>
        <taxon>Pezizomycotina</taxon>
        <taxon>Leotiomycetes</taxon>
        <taxon>Helotiales</taxon>
        <taxon>Dermateaceae</taxon>
        <taxon>Coleophoma</taxon>
    </lineage>
</organism>
<dbReference type="STRING" id="1849047.A0A3D8R6R2"/>
<name>A0A3D8R6R2_9HELO</name>
<dbReference type="Pfam" id="PF10383">
    <property type="entry name" value="Clr2"/>
    <property type="match status" value="1"/>
</dbReference>
<feature type="compositionally biased region" description="Polar residues" evidence="1">
    <location>
        <begin position="575"/>
        <end position="585"/>
    </location>
</feature>
<dbReference type="InterPro" id="IPR018839">
    <property type="entry name" value="Tscrpt-silencing_Clr2_C"/>
</dbReference>
<dbReference type="PANTHER" id="PTHR38046:SF1">
    <property type="entry name" value="CRYPTIC LOCI REGULATOR 2"/>
    <property type="match status" value="1"/>
</dbReference>
<sequence length="591" mass="66720">MVVYSQFQALRSDGLAEIVNRTGVREQNRPTAAQQSDTPDANGVVDCYKKLEDDDPRVTEWKRKLGGMYMIVLGQAEHAKQHWLLAKLPDGYELWDHIKYTPKGSNQSQKGKHAGKGYDRQDAYLYGHPHGRKKRFRSPADFFPHLLWLTMDVEGDPRNCPCKLCSPDGAEGDDETNVEKSEQKKETKVALETPGKPDVKQFVAPKSLPAVQALPTVQAQPPKTIPQPTGPRKSKEQEFDSQARGPFIYRPGELVWFNKGPAWGLGVISKRQINENRPRYLVQQLSHPFSHPPYKIMENNDQLRPWLAWSTPSLTHPAIQDLTYEQVQWDAVIRGDFGNGDPEVDSSILAARLIDSSYSLFDRQDTATPAGEAHFNGMFLGAEKIWVGEPVRLRVPSDDIVVMIIHRLIEHSQAGTSAVTFVGDIYKFVEMPIPYRSRAEWPTPDLPPRMVADLRFRNEVADDVHRAIWCEWRLLEPAARRGLSDVKGRWYETQILLPILKGEAAFRSEIAQGIAADVSKSMNGRGDRAERADGQRIPFQSFRKQNRKSTLGRAVPPNFVASRGLDGPPADNDFPDQNNQIQGMNNFMDLS</sequence>
<dbReference type="OrthoDB" id="2421327at2759"/>
<dbReference type="PANTHER" id="PTHR38046">
    <property type="entry name" value="CRYPTIC LOCI REGULATOR 2"/>
    <property type="match status" value="1"/>
</dbReference>
<dbReference type="InterPro" id="IPR031915">
    <property type="entry name" value="Clr2_N"/>
</dbReference>
<evidence type="ECO:0000259" key="2">
    <source>
        <dbReference type="Pfam" id="PF10383"/>
    </source>
</evidence>
<evidence type="ECO:0000313" key="5">
    <source>
        <dbReference type="Proteomes" id="UP000256645"/>
    </source>
</evidence>
<proteinExistence type="predicted"/>
<evidence type="ECO:0008006" key="6">
    <source>
        <dbReference type="Google" id="ProtNLM"/>
    </source>
</evidence>
<keyword evidence="5" id="KW-1185">Reference proteome</keyword>
<comment type="caution">
    <text evidence="4">The sequence shown here is derived from an EMBL/GenBank/DDBJ whole genome shotgun (WGS) entry which is preliminary data.</text>
</comment>